<reference evidence="3" key="1">
    <citation type="journal article" date="2015" name="PLoS Genet.">
        <title>Genome Sequence and Transcriptome Analyses of Chrysochromulina tobin: Metabolic Tools for Enhanced Algal Fitness in the Prominent Order Prymnesiales (Haptophyceae).</title>
        <authorList>
            <person name="Hovde B.T."/>
            <person name="Deodato C.R."/>
            <person name="Hunsperger H.M."/>
            <person name="Ryken S.A."/>
            <person name="Yost W."/>
            <person name="Jha R.K."/>
            <person name="Patterson J."/>
            <person name="Monnat R.J. Jr."/>
            <person name="Barlow S.B."/>
            <person name="Starkenburg S.R."/>
            <person name="Cattolico R.A."/>
        </authorList>
    </citation>
    <scope>NUCLEOTIDE SEQUENCE</scope>
    <source>
        <strain evidence="3">CCMP291</strain>
    </source>
</reference>
<dbReference type="AlphaFoldDB" id="A0A0M0JNX7"/>
<dbReference type="EMBL" id="JWZX01002588">
    <property type="protein sequence ID" value="KOO28306.1"/>
    <property type="molecule type" value="Genomic_DNA"/>
</dbReference>
<evidence type="ECO:0000313" key="3">
    <source>
        <dbReference type="Proteomes" id="UP000037460"/>
    </source>
</evidence>
<dbReference type="PANTHER" id="PTHR46656:SF3">
    <property type="entry name" value="PUTATIVE-RELATED"/>
    <property type="match status" value="1"/>
</dbReference>
<dbReference type="Pfam" id="PF13692">
    <property type="entry name" value="Glyco_trans_1_4"/>
    <property type="match status" value="1"/>
</dbReference>
<proteinExistence type="predicted"/>
<dbReference type="SUPFAM" id="SSF53756">
    <property type="entry name" value="UDP-Glycosyltransferase/glycogen phosphorylase"/>
    <property type="match status" value="1"/>
</dbReference>
<dbReference type="Proteomes" id="UP000037460">
    <property type="component" value="Unassembled WGS sequence"/>
</dbReference>
<keyword evidence="2" id="KW-0808">Transferase</keyword>
<organism evidence="2 3">
    <name type="scientific">Chrysochromulina tobinii</name>
    <dbReference type="NCBI Taxonomy" id="1460289"/>
    <lineage>
        <taxon>Eukaryota</taxon>
        <taxon>Haptista</taxon>
        <taxon>Haptophyta</taxon>
        <taxon>Prymnesiophyceae</taxon>
        <taxon>Prymnesiales</taxon>
        <taxon>Chrysochromulinaceae</taxon>
        <taxon>Chrysochromulina</taxon>
    </lineage>
</organism>
<dbReference type="OrthoDB" id="2193793at2759"/>
<protein>
    <submittedName>
        <fullName evidence="2">Glycosyl transferase family 1 protein</fullName>
    </submittedName>
</protein>
<evidence type="ECO:0000256" key="1">
    <source>
        <dbReference type="SAM" id="MobiDB-lite"/>
    </source>
</evidence>
<gene>
    <name evidence="2" type="ORF">Ctob_004250</name>
</gene>
<dbReference type="GO" id="GO:0016740">
    <property type="term" value="F:transferase activity"/>
    <property type="evidence" value="ECO:0007669"/>
    <property type="project" value="UniProtKB-KW"/>
</dbReference>
<comment type="caution">
    <text evidence="2">The sequence shown here is derived from an EMBL/GenBank/DDBJ whole genome shotgun (WGS) entry which is preliminary data.</text>
</comment>
<dbReference type="PANTHER" id="PTHR46656">
    <property type="entry name" value="PUTATIVE-RELATED"/>
    <property type="match status" value="1"/>
</dbReference>
<dbReference type="Gene3D" id="3.40.50.2000">
    <property type="entry name" value="Glycogen Phosphorylase B"/>
    <property type="match status" value="1"/>
</dbReference>
<keyword evidence="3" id="KW-1185">Reference proteome</keyword>
<sequence>MSLSTSSPVQFEVEWRVPVGCGFSGFFTEVALGFVPGLHDKGVAVRLLTGKCDDVWLDGQLEARDAATYRATWADENARSAQQTHGALVIEHGEPCSMRRWQSSSARPWRVVARTMTESSLKAEQAACLRHADEIWVPTAWHVDTFVAAGIARSLLHVVPEPVDVDFFHPNYIPSVVEEPSDGPLGWWKRPSAKVGDTPAPSPSPFVFLSSFKWEWRKGWDLLLEAYWCEFTSARERSAVKLVIKSYLPSWEPGPRDLNEWVSRHALQVARAPRDKLAPVELLQEDVSRVALRRLYARSNCFVLPTRGEGWGLPIAEAMAMGLPVIATNFSGPTAFLTAHNSHQLPVARELAGGFAETTVAMLRQAMRRAYDEATSGDGAAAKERGARARATMVEHFSRGAVADVVLRRLKVLGATLAPSRSLYGELPPPPPRRSSAVSSAVPPADELRRKRRLHGHAWGSSHTRKGLRRYEALYVYPVVA</sequence>
<feature type="region of interest" description="Disordered" evidence="1">
    <location>
        <begin position="421"/>
        <end position="462"/>
    </location>
</feature>
<feature type="compositionally biased region" description="Low complexity" evidence="1">
    <location>
        <begin position="434"/>
        <end position="445"/>
    </location>
</feature>
<accession>A0A0M0JNX7</accession>
<evidence type="ECO:0000313" key="2">
    <source>
        <dbReference type="EMBL" id="KOO28306.1"/>
    </source>
</evidence>
<name>A0A0M0JNX7_9EUKA</name>